<accession>A0A921ZIG0</accession>
<dbReference type="AlphaFoldDB" id="A0A921ZIG0"/>
<dbReference type="Proteomes" id="UP000791440">
    <property type="component" value="Unassembled WGS sequence"/>
</dbReference>
<evidence type="ECO:0000256" key="1">
    <source>
        <dbReference type="SAM" id="MobiDB-lite"/>
    </source>
</evidence>
<feature type="region of interest" description="Disordered" evidence="1">
    <location>
        <begin position="40"/>
        <end position="122"/>
    </location>
</feature>
<sequence length="122" mass="13462">MAAGGTGAVFFLGTRAHYQVLQQPETRFDLENGNASTETIYQNPSVQEVWPKGQPEADGTGSYVTDRGNWSYEKEVSVSDEKEKSDSSTNTKKRPKRRVSETALCEKDNDMKPAALNSLGDK</sequence>
<feature type="compositionally biased region" description="Basic and acidic residues" evidence="1">
    <location>
        <begin position="98"/>
        <end position="111"/>
    </location>
</feature>
<reference evidence="2" key="2">
    <citation type="submission" date="2020-12" db="EMBL/GenBank/DDBJ databases">
        <authorList>
            <person name="Kanost M."/>
        </authorList>
    </citation>
    <scope>NUCLEOTIDE SEQUENCE</scope>
</reference>
<feature type="compositionally biased region" description="Basic and acidic residues" evidence="1">
    <location>
        <begin position="72"/>
        <end position="86"/>
    </location>
</feature>
<comment type="caution">
    <text evidence="2">The sequence shown here is derived from an EMBL/GenBank/DDBJ whole genome shotgun (WGS) entry which is preliminary data.</text>
</comment>
<protein>
    <submittedName>
        <fullName evidence="2">Uncharacterized protein</fullName>
    </submittedName>
</protein>
<proteinExistence type="predicted"/>
<evidence type="ECO:0000313" key="2">
    <source>
        <dbReference type="EMBL" id="KAG6458081.1"/>
    </source>
</evidence>
<reference evidence="2" key="1">
    <citation type="journal article" date="2016" name="Insect Biochem. Mol. Biol.">
        <title>Multifaceted biological insights from a draft genome sequence of the tobacco hornworm moth, Manduca sexta.</title>
        <authorList>
            <person name="Kanost M.R."/>
            <person name="Arrese E.L."/>
            <person name="Cao X."/>
            <person name="Chen Y.R."/>
            <person name="Chellapilla S."/>
            <person name="Goldsmith M.R."/>
            <person name="Grosse-Wilde E."/>
            <person name="Heckel D.G."/>
            <person name="Herndon N."/>
            <person name="Jiang H."/>
            <person name="Papanicolaou A."/>
            <person name="Qu J."/>
            <person name="Soulages J.L."/>
            <person name="Vogel H."/>
            <person name="Walters J."/>
            <person name="Waterhouse R.M."/>
            <person name="Ahn S.J."/>
            <person name="Almeida F.C."/>
            <person name="An C."/>
            <person name="Aqrawi P."/>
            <person name="Bretschneider A."/>
            <person name="Bryant W.B."/>
            <person name="Bucks S."/>
            <person name="Chao H."/>
            <person name="Chevignon G."/>
            <person name="Christen J.M."/>
            <person name="Clarke D.F."/>
            <person name="Dittmer N.T."/>
            <person name="Ferguson L.C.F."/>
            <person name="Garavelou S."/>
            <person name="Gordon K.H.J."/>
            <person name="Gunaratna R.T."/>
            <person name="Han Y."/>
            <person name="Hauser F."/>
            <person name="He Y."/>
            <person name="Heidel-Fischer H."/>
            <person name="Hirsh A."/>
            <person name="Hu Y."/>
            <person name="Jiang H."/>
            <person name="Kalra D."/>
            <person name="Klinner C."/>
            <person name="Konig C."/>
            <person name="Kovar C."/>
            <person name="Kroll A.R."/>
            <person name="Kuwar S.S."/>
            <person name="Lee S.L."/>
            <person name="Lehman R."/>
            <person name="Li K."/>
            <person name="Li Z."/>
            <person name="Liang H."/>
            <person name="Lovelace S."/>
            <person name="Lu Z."/>
            <person name="Mansfield J.H."/>
            <person name="McCulloch K.J."/>
            <person name="Mathew T."/>
            <person name="Morton B."/>
            <person name="Muzny D.M."/>
            <person name="Neunemann D."/>
            <person name="Ongeri F."/>
            <person name="Pauchet Y."/>
            <person name="Pu L.L."/>
            <person name="Pyrousis I."/>
            <person name="Rao X.J."/>
            <person name="Redding A."/>
            <person name="Roesel C."/>
            <person name="Sanchez-Gracia A."/>
            <person name="Schaack S."/>
            <person name="Shukla A."/>
            <person name="Tetreau G."/>
            <person name="Wang Y."/>
            <person name="Xiong G.H."/>
            <person name="Traut W."/>
            <person name="Walsh T.K."/>
            <person name="Worley K.C."/>
            <person name="Wu D."/>
            <person name="Wu W."/>
            <person name="Wu Y.Q."/>
            <person name="Zhang X."/>
            <person name="Zou Z."/>
            <person name="Zucker H."/>
            <person name="Briscoe A.D."/>
            <person name="Burmester T."/>
            <person name="Clem R.J."/>
            <person name="Feyereisen R."/>
            <person name="Grimmelikhuijzen C.J.P."/>
            <person name="Hamodrakas S.J."/>
            <person name="Hansson B.S."/>
            <person name="Huguet E."/>
            <person name="Jermiin L.S."/>
            <person name="Lan Q."/>
            <person name="Lehman H.K."/>
            <person name="Lorenzen M."/>
            <person name="Merzendorfer H."/>
            <person name="Michalopoulos I."/>
            <person name="Morton D.B."/>
            <person name="Muthukrishnan S."/>
            <person name="Oakeshott J.G."/>
            <person name="Palmer W."/>
            <person name="Park Y."/>
            <person name="Passarelli A.L."/>
            <person name="Rozas J."/>
            <person name="Schwartz L.M."/>
            <person name="Smith W."/>
            <person name="Southgate A."/>
            <person name="Vilcinskas A."/>
            <person name="Vogt R."/>
            <person name="Wang P."/>
            <person name="Werren J."/>
            <person name="Yu X.Q."/>
            <person name="Zhou J.J."/>
            <person name="Brown S.J."/>
            <person name="Scherer S.E."/>
            <person name="Richards S."/>
            <person name="Blissard G.W."/>
        </authorList>
    </citation>
    <scope>NUCLEOTIDE SEQUENCE</scope>
</reference>
<evidence type="ECO:0000313" key="3">
    <source>
        <dbReference type="Proteomes" id="UP000791440"/>
    </source>
</evidence>
<name>A0A921ZIG0_MANSE</name>
<dbReference type="EMBL" id="JH668571">
    <property type="protein sequence ID" value="KAG6458081.1"/>
    <property type="molecule type" value="Genomic_DNA"/>
</dbReference>
<gene>
    <name evidence="2" type="ORF">O3G_MSEX010663</name>
</gene>
<keyword evidence="3" id="KW-1185">Reference proteome</keyword>
<organism evidence="2 3">
    <name type="scientific">Manduca sexta</name>
    <name type="common">Tobacco hawkmoth</name>
    <name type="synonym">Tobacco hornworm</name>
    <dbReference type="NCBI Taxonomy" id="7130"/>
    <lineage>
        <taxon>Eukaryota</taxon>
        <taxon>Metazoa</taxon>
        <taxon>Ecdysozoa</taxon>
        <taxon>Arthropoda</taxon>
        <taxon>Hexapoda</taxon>
        <taxon>Insecta</taxon>
        <taxon>Pterygota</taxon>
        <taxon>Neoptera</taxon>
        <taxon>Endopterygota</taxon>
        <taxon>Lepidoptera</taxon>
        <taxon>Glossata</taxon>
        <taxon>Ditrysia</taxon>
        <taxon>Bombycoidea</taxon>
        <taxon>Sphingidae</taxon>
        <taxon>Sphinginae</taxon>
        <taxon>Sphingini</taxon>
        <taxon>Manduca</taxon>
    </lineage>
</organism>